<comment type="cofactor">
    <cofactor evidence="1">
        <name>Zn(2+)</name>
        <dbReference type="ChEBI" id="CHEBI:29105"/>
    </cofactor>
</comment>
<dbReference type="PANTHER" id="PTHR39188:SF3">
    <property type="entry name" value="STAGE IV SPORULATION PROTEIN FB"/>
    <property type="match status" value="1"/>
</dbReference>
<dbReference type="GO" id="GO:0006508">
    <property type="term" value="P:proteolysis"/>
    <property type="evidence" value="ECO:0007669"/>
    <property type="project" value="UniProtKB-KW"/>
</dbReference>
<proteinExistence type="inferred from homology"/>
<gene>
    <name evidence="14" type="ORF">SAMN06265380_101698</name>
</gene>
<dbReference type="GO" id="GO:0008237">
    <property type="term" value="F:metallopeptidase activity"/>
    <property type="evidence" value="ECO:0007669"/>
    <property type="project" value="UniProtKB-KW"/>
</dbReference>
<feature type="domain" description="Peptidase M50" evidence="13">
    <location>
        <begin position="46"/>
        <end position="114"/>
    </location>
</feature>
<dbReference type="EMBL" id="FXTE01000001">
    <property type="protein sequence ID" value="SMO44090.1"/>
    <property type="molecule type" value="Genomic_DNA"/>
</dbReference>
<comment type="similarity">
    <text evidence="3">Belongs to the peptidase M50B family.</text>
</comment>
<reference evidence="14 15" key="1">
    <citation type="submission" date="2017-05" db="EMBL/GenBank/DDBJ databases">
        <authorList>
            <person name="Varghese N."/>
            <person name="Submissions S."/>
        </authorList>
    </citation>
    <scope>NUCLEOTIDE SEQUENCE [LARGE SCALE GENOMIC DNA]</scope>
    <source>
        <strain evidence="14 15">DSM 28009</strain>
    </source>
</reference>
<evidence type="ECO:0000256" key="3">
    <source>
        <dbReference type="ARBA" id="ARBA00007931"/>
    </source>
</evidence>
<comment type="subcellular location">
    <subcellularLocation>
        <location evidence="2">Membrane</location>
        <topology evidence="2">Multi-pass membrane protein</topology>
    </subcellularLocation>
</comment>
<dbReference type="OrthoDB" id="9781963at2"/>
<feature type="transmembrane region" description="Helical" evidence="12">
    <location>
        <begin position="12"/>
        <end position="34"/>
    </location>
</feature>
<evidence type="ECO:0000313" key="15">
    <source>
        <dbReference type="Proteomes" id="UP000319555"/>
    </source>
</evidence>
<dbReference type="Proteomes" id="UP000319555">
    <property type="component" value="Unassembled WGS sequence"/>
</dbReference>
<evidence type="ECO:0000256" key="5">
    <source>
        <dbReference type="ARBA" id="ARBA00022692"/>
    </source>
</evidence>
<evidence type="ECO:0000256" key="12">
    <source>
        <dbReference type="SAM" id="Phobius"/>
    </source>
</evidence>
<dbReference type="PANTHER" id="PTHR39188">
    <property type="entry name" value="MEMBRANE-ASSOCIATED ZINC METALLOPROTEASE M50B"/>
    <property type="match status" value="1"/>
</dbReference>
<feature type="transmembrane region" description="Helical" evidence="12">
    <location>
        <begin position="98"/>
        <end position="120"/>
    </location>
</feature>
<evidence type="ECO:0000259" key="13">
    <source>
        <dbReference type="Pfam" id="PF02163"/>
    </source>
</evidence>
<evidence type="ECO:0000256" key="8">
    <source>
        <dbReference type="ARBA" id="ARBA00022833"/>
    </source>
</evidence>
<evidence type="ECO:0000256" key="10">
    <source>
        <dbReference type="ARBA" id="ARBA00023049"/>
    </source>
</evidence>
<feature type="transmembrane region" description="Helical" evidence="12">
    <location>
        <begin position="183"/>
        <end position="207"/>
    </location>
</feature>
<accession>A0A521BBG8</accession>
<dbReference type="AlphaFoldDB" id="A0A521BBG8"/>
<organism evidence="14 15">
    <name type="scientific">Ruegeria faecimaris</name>
    <dbReference type="NCBI Taxonomy" id="686389"/>
    <lineage>
        <taxon>Bacteria</taxon>
        <taxon>Pseudomonadati</taxon>
        <taxon>Pseudomonadota</taxon>
        <taxon>Alphaproteobacteria</taxon>
        <taxon>Rhodobacterales</taxon>
        <taxon>Roseobacteraceae</taxon>
        <taxon>Ruegeria</taxon>
    </lineage>
</organism>
<protein>
    <submittedName>
        <fullName evidence="14">Peptidase family M50</fullName>
    </submittedName>
</protein>
<keyword evidence="11 12" id="KW-0472">Membrane</keyword>
<keyword evidence="6" id="KW-0479">Metal-binding</keyword>
<dbReference type="RefSeq" id="WP_142634045.1">
    <property type="nucleotide sequence ID" value="NZ_CANMDC010000001.1"/>
</dbReference>
<dbReference type="InterPro" id="IPR008915">
    <property type="entry name" value="Peptidase_M50"/>
</dbReference>
<evidence type="ECO:0000256" key="1">
    <source>
        <dbReference type="ARBA" id="ARBA00001947"/>
    </source>
</evidence>
<evidence type="ECO:0000256" key="6">
    <source>
        <dbReference type="ARBA" id="ARBA00022723"/>
    </source>
</evidence>
<dbReference type="GO" id="GO:0016020">
    <property type="term" value="C:membrane"/>
    <property type="evidence" value="ECO:0007669"/>
    <property type="project" value="UniProtKB-SubCell"/>
</dbReference>
<feature type="transmembrane region" description="Helical" evidence="12">
    <location>
        <begin position="40"/>
        <end position="57"/>
    </location>
</feature>
<keyword evidence="7" id="KW-0378">Hydrolase</keyword>
<evidence type="ECO:0000313" key="14">
    <source>
        <dbReference type="EMBL" id="SMO44090.1"/>
    </source>
</evidence>
<sequence length="218" mass="24319">MNTENVLLELRGPWNVPIHFSQSLIFLVLIVVGINADPVNLPYALAFVAILLISILLHEFGHALGCLVQGVPVNRVVLYGGGGFCEHRRSTSAYEDELIVAMGPIVNLTLWAVCSLLEPFSNSPEIGWVLMVTAELNLWLALFNMLPLMPLDGGRLLFALLTRIMSANSAARVSGFIGLVGVLLWIPMMIFAYISFGFVFLFFPPILRHWQMLRYARY</sequence>
<dbReference type="GO" id="GO:0046872">
    <property type="term" value="F:metal ion binding"/>
    <property type="evidence" value="ECO:0007669"/>
    <property type="project" value="UniProtKB-KW"/>
</dbReference>
<keyword evidence="9 12" id="KW-1133">Transmembrane helix</keyword>
<keyword evidence="8" id="KW-0862">Zinc</keyword>
<keyword evidence="10" id="KW-0482">Metalloprotease</keyword>
<name>A0A521BBG8_9RHOB</name>
<dbReference type="Pfam" id="PF02163">
    <property type="entry name" value="Peptidase_M50"/>
    <property type="match status" value="2"/>
</dbReference>
<keyword evidence="15" id="KW-1185">Reference proteome</keyword>
<keyword evidence="5 12" id="KW-0812">Transmembrane</keyword>
<feature type="domain" description="Peptidase M50" evidence="13">
    <location>
        <begin position="129"/>
        <end position="185"/>
    </location>
</feature>
<evidence type="ECO:0000256" key="7">
    <source>
        <dbReference type="ARBA" id="ARBA00022801"/>
    </source>
</evidence>
<feature type="transmembrane region" description="Helical" evidence="12">
    <location>
        <begin position="126"/>
        <end position="144"/>
    </location>
</feature>
<evidence type="ECO:0000256" key="11">
    <source>
        <dbReference type="ARBA" id="ARBA00023136"/>
    </source>
</evidence>
<evidence type="ECO:0000256" key="9">
    <source>
        <dbReference type="ARBA" id="ARBA00022989"/>
    </source>
</evidence>
<evidence type="ECO:0000256" key="4">
    <source>
        <dbReference type="ARBA" id="ARBA00022670"/>
    </source>
</evidence>
<evidence type="ECO:0000256" key="2">
    <source>
        <dbReference type="ARBA" id="ARBA00004141"/>
    </source>
</evidence>
<keyword evidence="4" id="KW-0645">Protease</keyword>